<reference evidence="2" key="4">
    <citation type="journal article" date="2015" name="G3 (Bethesda)">
        <title>Genome sequences of three phytopathogenic species of the Magnaporthaceae family of fungi.</title>
        <authorList>
            <person name="Okagaki L.H."/>
            <person name="Nunes C.C."/>
            <person name="Sailsbery J."/>
            <person name="Clay B."/>
            <person name="Brown D."/>
            <person name="John T."/>
            <person name="Oh Y."/>
            <person name="Young N."/>
            <person name="Fitzgerald M."/>
            <person name="Haas B.J."/>
            <person name="Zeng Q."/>
            <person name="Young S."/>
            <person name="Adiconis X."/>
            <person name="Fan L."/>
            <person name="Levin J.Z."/>
            <person name="Mitchell T.K."/>
            <person name="Okubara P.A."/>
            <person name="Farman M.L."/>
            <person name="Kohn L.M."/>
            <person name="Birren B."/>
            <person name="Ma L.-J."/>
            <person name="Dean R.A."/>
        </authorList>
    </citation>
    <scope>NUCLEOTIDE SEQUENCE</scope>
    <source>
        <strain evidence="2">ATCC 64411 / 73-15</strain>
    </source>
</reference>
<evidence type="ECO:0000313" key="2">
    <source>
        <dbReference type="EnsemblFungi" id="MAPG_03954T0"/>
    </source>
</evidence>
<gene>
    <name evidence="1" type="ORF">MAPG_03954</name>
</gene>
<dbReference type="VEuPathDB" id="FungiDB:MAPG_03954"/>
<dbReference type="AlphaFoldDB" id="A0A0C4DVF0"/>
<reference evidence="3" key="1">
    <citation type="submission" date="2010-05" db="EMBL/GenBank/DDBJ databases">
        <title>The genome sequence of Magnaporthe poae strain ATCC 64411.</title>
        <authorList>
            <person name="Ma L.-J."/>
            <person name="Dead R."/>
            <person name="Young S."/>
            <person name="Zeng Q."/>
            <person name="Koehrsen M."/>
            <person name="Alvarado L."/>
            <person name="Berlin A."/>
            <person name="Chapman S.B."/>
            <person name="Chen Z."/>
            <person name="Freedman E."/>
            <person name="Gellesch M."/>
            <person name="Goldberg J."/>
            <person name="Griggs A."/>
            <person name="Gujja S."/>
            <person name="Heilman E.R."/>
            <person name="Heiman D."/>
            <person name="Hepburn T."/>
            <person name="Howarth C."/>
            <person name="Jen D."/>
            <person name="Larson L."/>
            <person name="Mehta T."/>
            <person name="Neiman D."/>
            <person name="Pearson M."/>
            <person name="Roberts A."/>
            <person name="Saif S."/>
            <person name="Shea T."/>
            <person name="Shenoy N."/>
            <person name="Sisk P."/>
            <person name="Stolte C."/>
            <person name="Sykes S."/>
            <person name="Walk T."/>
            <person name="White J."/>
            <person name="Yandava C."/>
            <person name="Haas B."/>
            <person name="Nusbaum C."/>
            <person name="Birren B."/>
        </authorList>
    </citation>
    <scope>NUCLEOTIDE SEQUENCE [LARGE SCALE GENOMIC DNA]</scope>
    <source>
        <strain evidence="3">ATCC 64411 / 73-15</strain>
    </source>
</reference>
<organism evidence="2 3">
    <name type="scientific">Magnaporthiopsis poae (strain ATCC 64411 / 73-15)</name>
    <name type="common">Kentucky bluegrass fungus</name>
    <name type="synonym">Magnaporthe poae</name>
    <dbReference type="NCBI Taxonomy" id="644358"/>
    <lineage>
        <taxon>Eukaryota</taxon>
        <taxon>Fungi</taxon>
        <taxon>Dikarya</taxon>
        <taxon>Ascomycota</taxon>
        <taxon>Pezizomycotina</taxon>
        <taxon>Sordariomycetes</taxon>
        <taxon>Sordariomycetidae</taxon>
        <taxon>Magnaporthales</taxon>
        <taxon>Magnaporthaceae</taxon>
        <taxon>Magnaporthiopsis</taxon>
    </lineage>
</organism>
<evidence type="ECO:0000313" key="3">
    <source>
        <dbReference type="Proteomes" id="UP000011715"/>
    </source>
</evidence>
<reference evidence="1" key="3">
    <citation type="submission" date="2011-03" db="EMBL/GenBank/DDBJ databases">
        <title>Annotation of Magnaporthe poae ATCC 64411.</title>
        <authorList>
            <person name="Ma L.-J."/>
            <person name="Dead R."/>
            <person name="Young S.K."/>
            <person name="Zeng Q."/>
            <person name="Gargeya S."/>
            <person name="Fitzgerald M."/>
            <person name="Haas B."/>
            <person name="Abouelleil A."/>
            <person name="Alvarado L."/>
            <person name="Arachchi H.M."/>
            <person name="Berlin A."/>
            <person name="Brown A."/>
            <person name="Chapman S.B."/>
            <person name="Chen Z."/>
            <person name="Dunbar C."/>
            <person name="Freedman E."/>
            <person name="Gearin G."/>
            <person name="Gellesch M."/>
            <person name="Goldberg J."/>
            <person name="Griggs A."/>
            <person name="Gujja S."/>
            <person name="Heiman D."/>
            <person name="Howarth C."/>
            <person name="Larson L."/>
            <person name="Lui A."/>
            <person name="MacDonald P.J.P."/>
            <person name="Mehta T."/>
            <person name="Montmayeur A."/>
            <person name="Murphy C."/>
            <person name="Neiman D."/>
            <person name="Pearson M."/>
            <person name="Priest M."/>
            <person name="Roberts A."/>
            <person name="Saif S."/>
            <person name="Shea T."/>
            <person name="Shenoy N."/>
            <person name="Sisk P."/>
            <person name="Stolte C."/>
            <person name="Sykes S."/>
            <person name="Yandava C."/>
            <person name="Wortman J."/>
            <person name="Nusbaum C."/>
            <person name="Birren B."/>
        </authorList>
    </citation>
    <scope>NUCLEOTIDE SEQUENCE</scope>
    <source>
        <strain evidence="1">ATCC 64411</strain>
    </source>
</reference>
<reference evidence="2" key="5">
    <citation type="submission" date="2015-06" db="UniProtKB">
        <authorList>
            <consortium name="EnsemblFungi"/>
        </authorList>
    </citation>
    <scope>IDENTIFICATION</scope>
    <source>
        <strain evidence="2">ATCC 64411</strain>
    </source>
</reference>
<protein>
    <submittedName>
        <fullName evidence="1 2">Uncharacterized protein</fullName>
    </submittedName>
</protein>
<keyword evidence="3" id="KW-1185">Reference proteome</keyword>
<evidence type="ECO:0000313" key="1">
    <source>
        <dbReference type="EMBL" id="KLU84920.1"/>
    </source>
</evidence>
<dbReference type="EnsemblFungi" id="MAPG_03954T0">
    <property type="protein sequence ID" value="MAPG_03954T0"/>
    <property type="gene ID" value="MAPG_03954"/>
</dbReference>
<reference evidence="1" key="2">
    <citation type="submission" date="2010-05" db="EMBL/GenBank/DDBJ databases">
        <title>The Genome Sequence of Magnaporthe poae strain ATCC 64411.</title>
        <authorList>
            <consortium name="The Broad Institute Genome Sequencing Platform"/>
            <consortium name="Broad Institute Genome Sequencing Center for Infectious Disease"/>
            <person name="Ma L.-J."/>
            <person name="Dead R."/>
            <person name="Young S."/>
            <person name="Zeng Q."/>
            <person name="Koehrsen M."/>
            <person name="Alvarado L."/>
            <person name="Berlin A."/>
            <person name="Chapman S.B."/>
            <person name="Chen Z."/>
            <person name="Freedman E."/>
            <person name="Gellesch M."/>
            <person name="Goldberg J."/>
            <person name="Griggs A."/>
            <person name="Gujja S."/>
            <person name="Heilman E.R."/>
            <person name="Heiman D."/>
            <person name="Hepburn T."/>
            <person name="Howarth C."/>
            <person name="Jen D."/>
            <person name="Larson L."/>
            <person name="Mehta T."/>
            <person name="Neiman D."/>
            <person name="Pearson M."/>
            <person name="Roberts A."/>
            <person name="Saif S."/>
            <person name="Shea T."/>
            <person name="Shenoy N."/>
            <person name="Sisk P."/>
            <person name="Stolte C."/>
            <person name="Sykes S."/>
            <person name="Walk T."/>
            <person name="White J."/>
            <person name="Yandava C."/>
            <person name="Haas B."/>
            <person name="Nusbaum C."/>
            <person name="Birren B."/>
        </authorList>
    </citation>
    <scope>NUCLEOTIDE SEQUENCE</scope>
    <source>
        <strain evidence="1">ATCC 64411</strain>
    </source>
</reference>
<dbReference type="EMBL" id="ADBL01000931">
    <property type="status" value="NOT_ANNOTATED_CDS"/>
    <property type="molecule type" value="Genomic_DNA"/>
</dbReference>
<dbReference type="Proteomes" id="UP000011715">
    <property type="component" value="Unassembled WGS sequence"/>
</dbReference>
<name>A0A0C4DVF0_MAGP6</name>
<proteinExistence type="predicted"/>
<accession>A0A0C4DVF0</accession>
<dbReference type="EMBL" id="GL876968">
    <property type="protein sequence ID" value="KLU84920.1"/>
    <property type="molecule type" value="Genomic_DNA"/>
</dbReference>
<sequence length="84" mass="9058">MGCILPVWTPVHIAGIRNCGSRPRASSAESREMEVILRSGAPFTSYPTTSYPRSSRASLGKKAPCRVLPKRVVASSATRGKELD</sequence>